<dbReference type="InParanoid" id="A0A139WPM4"/>
<reference evidence="1 2" key="2">
    <citation type="journal article" date="2010" name="Nucleic Acids Res.">
        <title>BeetleBase in 2010: revisions to provide comprehensive genomic information for Tribolium castaneum.</title>
        <authorList>
            <person name="Kim H.S."/>
            <person name="Murphy T."/>
            <person name="Xia J."/>
            <person name="Caragea D."/>
            <person name="Park Y."/>
            <person name="Beeman R.W."/>
            <person name="Lorenzen M.D."/>
            <person name="Butcher S."/>
            <person name="Manak J.R."/>
            <person name="Brown S.J."/>
        </authorList>
    </citation>
    <scope>GENOME REANNOTATION</scope>
    <source>
        <strain evidence="1 2">Georgia GA2</strain>
    </source>
</reference>
<organism evidence="1 2">
    <name type="scientific">Tribolium castaneum</name>
    <name type="common">Red flour beetle</name>
    <dbReference type="NCBI Taxonomy" id="7070"/>
    <lineage>
        <taxon>Eukaryota</taxon>
        <taxon>Metazoa</taxon>
        <taxon>Ecdysozoa</taxon>
        <taxon>Arthropoda</taxon>
        <taxon>Hexapoda</taxon>
        <taxon>Insecta</taxon>
        <taxon>Pterygota</taxon>
        <taxon>Neoptera</taxon>
        <taxon>Endopterygota</taxon>
        <taxon>Coleoptera</taxon>
        <taxon>Polyphaga</taxon>
        <taxon>Cucujiformia</taxon>
        <taxon>Tenebrionidae</taxon>
        <taxon>Tenebrionidae incertae sedis</taxon>
        <taxon>Tribolium</taxon>
    </lineage>
</organism>
<sequence length="33" mass="3807">MLNVTDLIAPTFAESFCCHCKRKCNKFKNKIDS</sequence>
<reference evidence="1 2" key="1">
    <citation type="journal article" date="2008" name="Nature">
        <title>The genome of the model beetle and pest Tribolium castaneum.</title>
        <authorList>
            <consortium name="Tribolium Genome Sequencing Consortium"/>
            <person name="Richards S."/>
            <person name="Gibbs R.A."/>
            <person name="Weinstock G.M."/>
            <person name="Brown S.J."/>
            <person name="Denell R."/>
            <person name="Beeman R.W."/>
            <person name="Gibbs R."/>
            <person name="Beeman R.W."/>
            <person name="Brown S.J."/>
            <person name="Bucher G."/>
            <person name="Friedrich M."/>
            <person name="Grimmelikhuijzen C.J."/>
            <person name="Klingler M."/>
            <person name="Lorenzen M."/>
            <person name="Richards S."/>
            <person name="Roth S."/>
            <person name="Schroder R."/>
            <person name="Tautz D."/>
            <person name="Zdobnov E.M."/>
            <person name="Muzny D."/>
            <person name="Gibbs R.A."/>
            <person name="Weinstock G.M."/>
            <person name="Attaway T."/>
            <person name="Bell S."/>
            <person name="Buhay C.J."/>
            <person name="Chandrabose M.N."/>
            <person name="Chavez D."/>
            <person name="Clerk-Blankenburg K.P."/>
            <person name="Cree A."/>
            <person name="Dao M."/>
            <person name="Davis C."/>
            <person name="Chacko J."/>
            <person name="Dinh H."/>
            <person name="Dugan-Rocha S."/>
            <person name="Fowler G."/>
            <person name="Garner T.T."/>
            <person name="Garnes J."/>
            <person name="Gnirke A."/>
            <person name="Hawes A."/>
            <person name="Hernandez J."/>
            <person name="Hines S."/>
            <person name="Holder M."/>
            <person name="Hume J."/>
            <person name="Jhangiani S.N."/>
            <person name="Joshi V."/>
            <person name="Khan Z.M."/>
            <person name="Jackson L."/>
            <person name="Kovar C."/>
            <person name="Kowis A."/>
            <person name="Lee S."/>
            <person name="Lewis L.R."/>
            <person name="Margolis J."/>
            <person name="Morgan M."/>
            <person name="Nazareth L.V."/>
            <person name="Nguyen N."/>
            <person name="Okwuonu G."/>
            <person name="Parker D."/>
            <person name="Richards S."/>
            <person name="Ruiz S.J."/>
            <person name="Santibanez J."/>
            <person name="Savard J."/>
            <person name="Scherer S.E."/>
            <person name="Schneider B."/>
            <person name="Sodergren E."/>
            <person name="Tautz D."/>
            <person name="Vattahil S."/>
            <person name="Villasana D."/>
            <person name="White C.S."/>
            <person name="Wright R."/>
            <person name="Park Y."/>
            <person name="Beeman R.W."/>
            <person name="Lord J."/>
            <person name="Oppert B."/>
            <person name="Lorenzen M."/>
            <person name="Brown S."/>
            <person name="Wang L."/>
            <person name="Savard J."/>
            <person name="Tautz D."/>
            <person name="Richards S."/>
            <person name="Weinstock G."/>
            <person name="Gibbs R.A."/>
            <person name="Liu Y."/>
            <person name="Worley K."/>
            <person name="Weinstock G."/>
            <person name="Elsik C.G."/>
            <person name="Reese J.T."/>
            <person name="Elhaik E."/>
            <person name="Landan G."/>
            <person name="Graur D."/>
            <person name="Arensburger P."/>
            <person name="Atkinson P."/>
            <person name="Beeman R.W."/>
            <person name="Beidler J."/>
            <person name="Brown S.J."/>
            <person name="Demuth J.P."/>
            <person name="Drury D.W."/>
            <person name="Du Y.Z."/>
            <person name="Fujiwara H."/>
            <person name="Lorenzen M."/>
            <person name="Maselli V."/>
            <person name="Osanai M."/>
            <person name="Park Y."/>
            <person name="Robertson H.M."/>
            <person name="Tu Z."/>
            <person name="Wang J.J."/>
            <person name="Wang S."/>
            <person name="Richards S."/>
            <person name="Song H."/>
            <person name="Zhang L."/>
            <person name="Sodergren E."/>
            <person name="Werner D."/>
            <person name="Stanke M."/>
            <person name="Morgenstern B."/>
            <person name="Solovyev V."/>
            <person name="Kosarev P."/>
            <person name="Brown G."/>
            <person name="Chen H.C."/>
            <person name="Ermolaeva O."/>
            <person name="Hlavina W."/>
            <person name="Kapustin Y."/>
            <person name="Kiryutin B."/>
            <person name="Kitts P."/>
            <person name="Maglott D."/>
            <person name="Pruitt K."/>
            <person name="Sapojnikov V."/>
            <person name="Souvorov A."/>
            <person name="Mackey A.J."/>
            <person name="Waterhouse R.M."/>
            <person name="Wyder S."/>
            <person name="Zdobnov E.M."/>
            <person name="Zdobnov E.M."/>
            <person name="Wyder S."/>
            <person name="Kriventseva E.V."/>
            <person name="Kadowaki T."/>
            <person name="Bork P."/>
            <person name="Aranda M."/>
            <person name="Bao R."/>
            <person name="Beermann A."/>
            <person name="Berns N."/>
            <person name="Bolognesi R."/>
            <person name="Bonneton F."/>
            <person name="Bopp D."/>
            <person name="Brown S.J."/>
            <person name="Bucher G."/>
            <person name="Butts T."/>
            <person name="Chaumot A."/>
            <person name="Denell R.E."/>
            <person name="Ferrier D.E."/>
            <person name="Friedrich M."/>
            <person name="Gordon C.M."/>
            <person name="Jindra M."/>
            <person name="Klingler M."/>
            <person name="Lan Q."/>
            <person name="Lattorff H.M."/>
            <person name="Laudet V."/>
            <person name="von Levetsow C."/>
            <person name="Liu Z."/>
            <person name="Lutz R."/>
            <person name="Lynch J.A."/>
            <person name="da Fonseca R.N."/>
            <person name="Posnien N."/>
            <person name="Reuter R."/>
            <person name="Roth S."/>
            <person name="Savard J."/>
            <person name="Schinko J.B."/>
            <person name="Schmitt C."/>
            <person name="Schoppmeier M."/>
            <person name="Schroder R."/>
            <person name="Shippy T.D."/>
            <person name="Simonnet F."/>
            <person name="Marques-Souza H."/>
            <person name="Tautz D."/>
            <person name="Tomoyasu Y."/>
            <person name="Trauner J."/>
            <person name="Van der Zee M."/>
            <person name="Vervoort M."/>
            <person name="Wittkopp N."/>
            <person name="Wimmer E.A."/>
            <person name="Yang X."/>
            <person name="Jones A.K."/>
            <person name="Sattelle D.B."/>
            <person name="Ebert P.R."/>
            <person name="Nelson D."/>
            <person name="Scott J.G."/>
            <person name="Beeman R.W."/>
            <person name="Muthukrishnan S."/>
            <person name="Kramer K.J."/>
            <person name="Arakane Y."/>
            <person name="Beeman R.W."/>
            <person name="Zhu Q."/>
            <person name="Hogenkamp D."/>
            <person name="Dixit R."/>
            <person name="Oppert B."/>
            <person name="Jiang H."/>
            <person name="Zou Z."/>
            <person name="Marshall J."/>
            <person name="Elpidina E."/>
            <person name="Vinokurov K."/>
            <person name="Oppert C."/>
            <person name="Zou Z."/>
            <person name="Evans J."/>
            <person name="Lu Z."/>
            <person name="Zhao P."/>
            <person name="Sumathipala N."/>
            <person name="Altincicek B."/>
            <person name="Vilcinskas A."/>
            <person name="Williams M."/>
            <person name="Hultmark D."/>
            <person name="Hetru C."/>
            <person name="Jiang H."/>
            <person name="Grimmelikhuijzen C.J."/>
            <person name="Hauser F."/>
            <person name="Cazzamali G."/>
            <person name="Williamson M."/>
            <person name="Park Y."/>
            <person name="Li B."/>
            <person name="Tanaka Y."/>
            <person name="Predel R."/>
            <person name="Neupert S."/>
            <person name="Schachtner J."/>
            <person name="Verleyen P."/>
            <person name="Raible F."/>
            <person name="Bork P."/>
            <person name="Friedrich M."/>
            <person name="Walden K.K."/>
            <person name="Robertson H.M."/>
            <person name="Angeli S."/>
            <person name="Foret S."/>
            <person name="Bucher G."/>
            <person name="Schuetz S."/>
            <person name="Maleszka R."/>
            <person name="Wimmer E.A."/>
            <person name="Beeman R.W."/>
            <person name="Lorenzen M."/>
            <person name="Tomoyasu Y."/>
            <person name="Miller S.C."/>
            <person name="Grossmann D."/>
            <person name="Bucher G."/>
        </authorList>
    </citation>
    <scope>NUCLEOTIDE SEQUENCE [LARGE SCALE GENOMIC DNA]</scope>
    <source>
        <strain evidence="1 2">Georgia GA2</strain>
    </source>
</reference>
<keyword evidence="2" id="KW-1185">Reference proteome</keyword>
<evidence type="ECO:0000313" key="2">
    <source>
        <dbReference type="Proteomes" id="UP000007266"/>
    </source>
</evidence>
<gene>
    <name evidence="1" type="primary">AUGUSTUS-3.0.2_31572</name>
    <name evidence="1" type="ORF">TcasGA2_TC031572</name>
</gene>
<proteinExistence type="predicted"/>
<dbReference type="AlphaFoldDB" id="A0A139WPM4"/>
<dbReference type="Proteomes" id="UP000007266">
    <property type="component" value="Linkage group 1"/>
</dbReference>
<accession>A0A139WPM4</accession>
<dbReference type="EMBL" id="KQ971307">
    <property type="protein sequence ID" value="KYB29872.1"/>
    <property type="molecule type" value="Genomic_DNA"/>
</dbReference>
<name>A0A139WPM4_TRICA</name>
<protein>
    <submittedName>
        <fullName evidence="1">Uncharacterized protein</fullName>
    </submittedName>
</protein>
<evidence type="ECO:0000313" key="1">
    <source>
        <dbReference type="EMBL" id="KYB29872.1"/>
    </source>
</evidence>